<organism evidence="1 2">
    <name type="scientific">Planococcus kocurii</name>
    <dbReference type="NCBI Taxonomy" id="1374"/>
    <lineage>
        <taxon>Bacteria</taxon>
        <taxon>Bacillati</taxon>
        <taxon>Bacillota</taxon>
        <taxon>Bacilli</taxon>
        <taxon>Bacillales</taxon>
        <taxon>Caryophanaceae</taxon>
        <taxon>Planococcus</taxon>
    </lineage>
</organism>
<gene>
    <name evidence="1" type="ORF">AUO94_04300</name>
</gene>
<proteinExistence type="predicted"/>
<name>A0ABM5WUD3_9BACL</name>
<dbReference type="InterPro" id="IPR015424">
    <property type="entry name" value="PyrdxlP-dep_Trfase"/>
</dbReference>
<evidence type="ECO:0000313" key="2">
    <source>
        <dbReference type="Proteomes" id="UP000065533"/>
    </source>
</evidence>
<dbReference type="SUPFAM" id="SSF53383">
    <property type="entry name" value="PLP-dependent transferases"/>
    <property type="match status" value="1"/>
</dbReference>
<evidence type="ECO:0000313" key="1">
    <source>
        <dbReference type="EMBL" id="ALS77912.1"/>
    </source>
</evidence>
<accession>A0ABM5WUD3</accession>
<dbReference type="Proteomes" id="UP000065533">
    <property type="component" value="Chromosome"/>
</dbReference>
<protein>
    <recommendedName>
        <fullName evidence="3">DegT/DnrJ/EryC1/StrS aminotransferase family protein</fullName>
    </recommendedName>
</protein>
<keyword evidence="2" id="KW-1185">Reference proteome</keyword>
<sequence>MRELGGYFGMEKLIHDEFYSELLALNSGSNALLYLLKARDMKKLYIPYYLCDSVSNLLTKYGYEYEYYSVDAQFQPIFDKPLLQGEYLYVVNLYGQVTQEKTRALKTRYDQLILDHSQAFFQKPIKGVDTIYSCRKYFGVPDGAYLATDVVLAETLQQDVSKDRMTHVLGRLEGTASDYYADFRSSNDKLSEAPLRTMSKLTGNIMGAVDYEQANRLRNENYAYLDKQLGQENLLKLTMPEGAFAYPLLVEDGVASRSRLAKQKIYIPLLWPNVLDDCPEGSTEYQYAANILPLPCDQRYTVEDMAYLVDMMKKQLV</sequence>
<dbReference type="EMBL" id="CP013661">
    <property type="protein sequence ID" value="ALS77912.1"/>
    <property type="molecule type" value="Genomic_DNA"/>
</dbReference>
<dbReference type="RefSeq" id="WP_058384583.1">
    <property type="nucleotide sequence ID" value="NZ_JBNNGL010000006.1"/>
</dbReference>
<reference evidence="1" key="1">
    <citation type="submission" date="2016-01" db="EMBL/GenBank/DDBJ databases">
        <title>Complete genome of Planococcus kocurri type strain.</title>
        <authorList>
            <person name="See-Too W.S."/>
        </authorList>
    </citation>
    <scope>NUCLEOTIDE SEQUENCE [LARGE SCALE GENOMIC DNA]</scope>
    <source>
        <strain evidence="1">ATCC 43650</strain>
    </source>
</reference>
<evidence type="ECO:0008006" key="3">
    <source>
        <dbReference type="Google" id="ProtNLM"/>
    </source>
</evidence>